<reference evidence="1 2" key="1">
    <citation type="journal article" date="2011" name="J. Bacteriol.">
        <title>Complete genome sequence of Mycoplasma haemofelis, a hemotropic mycoplasma.</title>
        <authorList>
            <person name="Barker E.N."/>
            <person name="Helps C.R."/>
            <person name="Peters I.R."/>
            <person name="Darby A.C."/>
            <person name="Radford A.D."/>
            <person name="Tasker S."/>
        </authorList>
    </citation>
    <scope>NUCLEOTIDE SEQUENCE [LARGE SCALE GENOMIC DNA]</scope>
    <source>
        <strain evidence="1 2">Langford 1</strain>
    </source>
</reference>
<protein>
    <submittedName>
        <fullName evidence="1">Uncharacterized protein</fullName>
    </submittedName>
</protein>
<dbReference type="AlphaFoldDB" id="E8ZJJ4"/>
<sequence length="402" mass="45598">MKPIAPILGGASVIGAGVIGAHLSIAPSSKTEVVKEEGEVENVNQSSTWKVPRFLSKHHFSNLEYSSENRFSTTFKESVDGLDPKVKGKYYVEWVSDDWENHVKNLNSRNEDSAVKAIFKNTTLSPESLKNVCDSYANKKLEVVGNNRNFTFKAEGKTVNSLKDLEEWKNAVLVCTRTFSLGDYMQKAFPELTKDKEVITRAEDISNGSLQLRAEDEATNKNTSMTYGREFLQDRLRGLDDEEAKKQIFEWCQHLGEKAAPTGTWNNDKDNFKTFCMKSKGASPEPSLSKVRDSKGKGNGTVGDYFDKEYLGPSGVYKNKRMVSSAQEISNSVWSLRQDDERNYESSIGLGKEFLNDRLKEKSLELVKEEVFKWCEFLRTRPDSLRERNIHNLATYCLVEKK</sequence>
<dbReference type="KEGG" id="mha:HF1_13070"/>
<accession>E8ZJJ4</accession>
<dbReference type="Proteomes" id="UP000008637">
    <property type="component" value="Chromosome"/>
</dbReference>
<dbReference type="EMBL" id="FR773153">
    <property type="protein sequence ID" value="CBY93315.1"/>
    <property type="molecule type" value="Genomic_DNA"/>
</dbReference>
<gene>
    <name evidence="1" type="ORF">HF1_13070</name>
</gene>
<dbReference type="HOGENOM" id="CLU_057307_0_0_14"/>
<proteinExistence type="predicted"/>
<organism evidence="1 2">
    <name type="scientific">Mycoplasma haemofelis (strain Langford 1)</name>
    <name type="common">Haemobartonella felis</name>
    <dbReference type="NCBI Taxonomy" id="941640"/>
    <lineage>
        <taxon>Bacteria</taxon>
        <taxon>Bacillati</taxon>
        <taxon>Mycoplasmatota</taxon>
        <taxon>Mollicutes</taxon>
        <taxon>Mycoplasmataceae</taxon>
        <taxon>Mycoplasma</taxon>
    </lineage>
</organism>
<evidence type="ECO:0000313" key="1">
    <source>
        <dbReference type="EMBL" id="CBY93315.1"/>
    </source>
</evidence>
<keyword evidence="2" id="KW-1185">Reference proteome</keyword>
<name>E8ZJJ4_MYCHL</name>
<evidence type="ECO:0000313" key="2">
    <source>
        <dbReference type="Proteomes" id="UP000008637"/>
    </source>
</evidence>